<evidence type="ECO:0000313" key="7">
    <source>
        <dbReference type="EMBL" id="PNR49712.1"/>
    </source>
</evidence>
<reference evidence="8" key="3">
    <citation type="submission" date="2020-12" db="UniProtKB">
        <authorList>
            <consortium name="EnsemblPlants"/>
        </authorList>
    </citation>
    <scope>IDENTIFICATION</scope>
</reference>
<evidence type="ECO:0000256" key="2">
    <source>
        <dbReference type="ARBA" id="ARBA00010337"/>
    </source>
</evidence>
<evidence type="ECO:0000256" key="5">
    <source>
        <dbReference type="ARBA" id="ARBA00023212"/>
    </source>
</evidence>
<dbReference type="GO" id="GO:0043015">
    <property type="term" value="F:gamma-tubulin binding"/>
    <property type="evidence" value="ECO:0007669"/>
    <property type="project" value="InterPro"/>
</dbReference>
<reference evidence="7 9" key="2">
    <citation type="journal article" date="2018" name="Plant J.">
        <title>The Physcomitrella patens chromosome-scale assembly reveals moss genome structure and evolution.</title>
        <authorList>
            <person name="Lang D."/>
            <person name="Ullrich K.K."/>
            <person name="Murat F."/>
            <person name="Fuchs J."/>
            <person name="Jenkins J."/>
            <person name="Haas F.B."/>
            <person name="Piednoel M."/>
            <person name="Gundlach H."/>
            <person name="Van Bel M."/>
            <person name="Meyberg R."/>
            <person name="Vives C."/>
            <person name="Morata J."/>
            <person name="Symeonidi A."/>
            <person name="Hiss M."/>
            <person name="Muchero W."/>
            <person name="Kamisugi Y."/>
            <person name="Saleh O."/>
            <person name="Blanc G."/>
            <person name="Decker E.L."/>
            <person name="van Gessel N."/>
            <person name="Grimwood J."/>
            <person name="Hayes R.D."/>
            <person name="Graham S.W."/>
            <person name="Gunter L.E."/>
            <person name="McDaniel S.F."/>
            <person name="Hoernstein S.N.W."/>
            <person name="Larsson A."/>
            <person name="Li F.W."/>
            <person name="Perroud P.F."/>
            <person name="Phillips J."/>
            <person name="Ranjan P."/>
            <person name="Rokshar D.S."/>
            <person name="Rothfels C.J."/>
            <person name="Schneider L."/>
            <person name="Shu S."/>
            <person name="Stevenson D.W."/>
            <person name="Thummler F."/>
            <person name="Tillich M."/>
            <person name="Villarreal Aguilar J.C."/>
            <person name="Widiez T."/>
            <person name="Wong G.K."/>
            <person name="Wymore A."/>
            <person name="Zhang Y."/>
            <person name="Zimmer A.D."/>
            <person name="Quatrano R.S."/>
            <person name="Mayer K.F.X."/>
            <person name="Goodstein D."/>
            <person name="Casacuberta J.M."/>
            <person name="Vandepoele K."/>
            <person name="Reski R."/>
            <person name="Cuming A.C."/>
            <person name="Tuskan G.A."/>
            <person name="Maumus F."/>
            <person name="Salse J."/>
            <person name="Schmutz J."/>
            <person name="Rensing S.A."/>
        </authorList>
    </citation>
    <scope>NUCLEOTIDE SEQUENCE [LARGE SCALE GENOMIC DNA]</scope>
    <source>
        <strain evidence="8 9">cv. Gransden 2004</strain>
    </source>
</reference>
<keyword evidence="5" id="KW-0206">Cytoskeleton</keyword>
<evidence type="ECO:0000256" key="3">
    <source>
        <dbReference type="ARBA" id="ARBA00022490"/>
    </source>
</evidence>
<dbReference type="EnsemblPlants" id="Pp3c8_15910V3.1">
    <property type="protein sequence ID" value="Pp3c8_15910V3.1"/>
    <property type="gene ID" value="Pp3c8_15910"/>
</dbReference>
<proteinExistence type="inferred from homology"/>
<dbReference type="EMBL" id="ABEU02000008">
    <property type="protein sequence ID" value="PNR49712.1"/>
    <property type="molecule type" value="Genomic_DNA"/>
</dbReference>
<dbReference type="GO" id="GO:0007020">
    <property type="term" value="P:microtubule nucleation"/>
    <property type="evidence" value="ECO:0007669"/>
    <property type="project" value="InterPro"/>
</dbReference>
<evidence type="ECO:0000313" key="8">
    <source>
        <dbReference type="EnsemblPlants" id="Pp3c8_15910V3.1"/>
    </source>
</evidence>
<reference evidence="7 9" key="1">
    <citation type="journal article" date="2008" name="Science">
        <title>The Physcomitrella genome reveals evolutionary insights into the conquest of land by plants.</title>
        <authorList>
            <person name="Rensing S."/>
            <person name="Lang D."/>
            <person name="Zimmer A."/>
            <person name="Terry A."/>
            <person name="Salamov A."/>
            <person name="Shapiro H."/>
            <person name="Nishiyama T."/>
            <person name="Perroud P.-F."/>
            <person name="Lindquist E."/>
            <person name="Kamisugi Y."/>
            <person name="Tanahashi T."/>
            <person name="Sakakibara K."/>
            <person name="Fujita T."/>
            <person name="Oishi K."/>
            <person name="Shin-I T."/>
            <person name="Kuroki Y."/>
            <person name="Toyoda A."/>
            <person name="Suzuki Y."/>
            <person name="Hashimoto A."/>
            <person name="Yamaguchi K."/>
            <person name="Sugano A."/>
            <person name="Kohara Y."/>
            <person name="Fujiyama A."/>
            <person name="Anterola A."/>
            <person name="Aoki S."/>
            <person name="Ashton N."/>
            <person name="Barbazuk W.B."/>
            <person name="Barker E."/>
            <person name="Bennetzen J."/>
            <person name="Bezanilla M."/>
            <person name="Blankenship R."/>
            <person name="Cho S.H."/>
            <person name="Dutcher S."/>
            <person name="Estelle M."/>
            <person name="Fawcett J.A."/>
            <person name="Gundlach H."/>
            <person name="Hanada K."/>
            <person name="Heyl A."/>
            <person name="Hicks K.A."/>
            <person name="Hugh J."/>
            <person name="Lohr M."/>
            <person name="Mayer K."/>
            <person name="Melkozernov A."/>
            <person name="Murata T."/>
            <person name="Nelson D."/>
            <person name="Pils B."/>
            <person name="Prigge M."/>
            <person name="Reiss B."/>
            <person name="Renner T."/>
            <person name="Rombauts S."/>
            <person name="Rushton P."/>
            <person name="Sanderfoot A."/>
            <person name="Schween G."/>
            <person name="Shiu S.-H."/>
            <person name="Stueber K."/>
            <person name="Theodoulou F.L."/>
            <person name="Tu H."/>
            <person name="Van de Peer Y."/>
            <person name="Verrier P.J."/>
            <person name="Waters E."/>
            <person name="Wood A."/>
            <person name="Yang L."/>
            <person name="Cove D."/>
            <person name="Cuming A."/>
            <person name="Hasebe M."/>
            <person name="Lucas S."/>
            <person name="Mishler D.B."/>
            <person name="Reski R."/>
            <person name="Grigoriev I."/>
            <person name="Quatrano R.S."/>
            <person name="Boore J.L."/>
        </authorList>
    </citation>
    <scope>NUCLEOTIDE SEQUENCE [LARGE SCALE GENOMIC DNA]</scope>
    <source>
        <strain evidence="8 9">cv. Gransden 2004</strain>
    </source>
</reference>
<dbReference type="GO" id="GO:0000922">
    <property type="term" value="C:spindle pole"/>
    <property type="evidence" value="ECO:0007669"/>
    <property type="project" value="InterPro"/>
</dbReference>
<dbReference type="Gramene" id="Pp3c8_15910V3.1">
    <property type="protein sequence ID" value="Pp3c8_15910V3.1"/>
    <property type="gene ID" value="Pp3c8_15910"/>
</dbReference>
<dbReference type="Proteomes" id="UP000006727">
    <property type="component" value="Chromosome 8"/>
</dbReference>
<dbReference type="Gene3D" id="1.20.120.1900">
    <property type="entry name" value="Gamma-tubulin complex, C-terminal domain"/>
    <property type="match status" value="1"/>
</dbReference>
<dbReference type="PANTHER" id="PTHR19302:SF14">
    <property type="entry name" value="GAMMA-TUBULIN COMPLEX COMPONENT 3"/>
    <property type="match status" value="1"/>
</dbReference>
<keyword evidence="4" id="KW-0493">Microtubule</keyword>
<sequence length="291" mass="34076">MGTEDGMHFLSSTMPENLSLLSSPKKFMRKYLRVFNFLWRLKRMEHATWQAMKPYCMIARVESNNEGGGRSQLALVLRRCQTLRNEMNHFVTKLQYYITFEVLEYSWSNFLEEMEEAHDLDELIAAHVKYLDSILEKALLDERSQLLCKTLFSLVDLILRFRAFADRLYENARNFQTSRYETSLRPTEKNDTFSKSRSGQRELSTAQLSGDFLAYLGDEMDWVAVEYSSLLEGFIAQLPGQHIDLKFLSFRLDFSEYYTRLHTGMSTIPIRLHRTPINVLKPSISTELDLV</sequence>
<protein>
    <recommendedName>
        <fullName evidence="6">Gamma tubulin complex component C-terminal domain-containing protein</fullName>
    </recommendedName>
</protein>
<dbReference type="InterPro" id="IPR007259">
    <property type="entry name" value="GCP"/>
</dbReference>
<keyword evidence="3" id="KW-0963">Cytoplasm</keyword>
<comment type="similarity">
    <text evidence="2">Belongs to the TUBGCP family.</text>
</comment>
<dbReference type="InterPro" id="IPR042241">
    <property type="entry name" value="GCP_C_sf"/>
</dbReference>
<evidence type="ECO:0000256" key="1">
    <source>
        <dbReference type="ARBA" id="ARBA00004245"/>
    </source>
</evidence>
<organism evidence="7">
    <name type="scientific">Physcomitrium patens</name>
    <name type="common">Spreading-leaved earth moss</name>
    <name type="synonym">Physcomitrella patens</name>
    <dbReference type="NCBI Taxonomy" id="3218"/>
    <lineage>
        <taxon>Eukaryota</taxon>
        <taxon>Viridiplantae</taxon>
        <taxon>Streptophyta</taxon>
        <taxon>Embryophyta</taxon>
        <taxon>Bryophyta</taxon>
        <taxon>Bryophytina</taxon>
        <taxon>Bryopsida</taxon>
        <taxon>Funariidae</taxon>
        <taxon>Funariales</taxon>
        <taxon>Funariaceae</taxon>
        <taxon>Physcomitrium</taxon>
    </lineage>
</organism>
<name>A0A2K1K7G6_PHYPA</name>
<dbReference type="AlphaFoldDB" id="A0A2K1K7G6"/>
<dbReference type="GO" id="GO:0005815">
    <property type="term" value="C:microtubule organizing center"/>
    <property type="evidence" value="ECO:0007669"/>
    <property type="project" value="InterPro"/>
</dbReference>
<evidence type="ECO:0000256" key="4">
    <source>
        <dbReference type="ARBA" id="ARBA00022701"/>
    </source>
</evidence>
<dbReference type="PaxDb" id="3218-PP1S114_58V6.1"/>
<dbReference type="STRING" id="3218.A0A2K1K7G6"/>
<dbReference type="InterPro" id="IPR040457">
    <property type="entry name" value="GCP_C"/>
</dbReference>
<evidence type="ECO:0000313" key="9">
    <source>
        <dbReference type="Proteomes" id="UP000006727"/>
    </source>
</evidence>
<dbReference type="PANTHER" id="PTHR19302">
    <property type="entry name" value="GAMMA TUBULIN COMPLEX PROTEIN"/>
    <property type="match status" value="1"/>
</dbReference>
<dbReference type="Pfam" id="PF04130">
    <property type="entry name" value="GCP_C_terminal"/>
    <property type="match status" value="1"/>
</dbReference>
<keyword evidence="9" id="KW-1185">Reference proteome</keyword>
<comment type="subcellular location">
    <subcellularLocation>
        <location evidence="1">Cytoplasm</location>
        <location evidence="1">Cytoskeleton</location>
    </subcellularLocation>
</comment>
<dbReference type="GO" id="GO:0005874">
    <property type="term" value="C:microtubule"/>
    <property type="evidence" value="ECO:0007669"/>
    <property type="project" value="UniProtKB-KW"/>
</dbReference>
<feature type="domain" description="Gamma tubulin complex component C-terminal" evidence="6">
    <location>
        <begin position="15"/>
        <end position="258"/>
    </location>
</feature>
<evidence type="ECO:0000259" key="6">
    <source>
        <dbReference type="Pfam" id="PF04130"/>
    </source>
</evidence>
<gene>
    <name evidence="8" type="primary">LOC112285532</name>
    <name evidence="7" type="ORF">PHYPA_011608</name>
</gene>
<accession>A0A2K1K7G6</accession>